<feature type="signal peptide" evidence="1">
    <location>
        <begin position="1"/>
        <end position="24"/>
    </location>
</feature>
<sequence>MKFNSAPMAFLLTCLLWLPAGGTAQVHYEIPDNGQGTMRVSGTSTLHDWEMVTHEMTGTAEFVFAPKGKRTLTALQALTFALEVEDLKSDNKGLDKNAYAALMSDRHPCIRYFLSSATVAPAGEGFLLRTRGRLTVAGTTRDIQMDVRAVVNADASVTCTGAYTLNMTEYGVTPPSFMLGVMKTGELITLDFVVTYAKSAGV</sequence>
<reference evidence="3 4" key="1">
    <citation type="submission" date="2019-04" db="EMBL/GenBank/DDBJ databases">
        <title>Lewinella litorea sp. nov., isolated from a marine sand.</title>
        <authorList>
            <person name="Yoon J.-H."/>
        </authorList>
    </citation>
    <scope>NUCLEOTIDE SEQUENCE [LARGE SCALE GENOMIC DNA]</scope>
    <source>
        <strain evidence="3 4">HSMS-39</strain>
    </source>
</reference>
<feature type="chain" id="PRO_5020262357" evidence="1">
    <location>
        <begin position="25"/>
        <end position="202"/>
    </location>
</feature>
<evidence type="ECO:0000313" key="3">
    <source>
        <dbReference type="EMBL" id="THH35474.1"/>
    </source>
</evidence>
<evidence type="ECO:0000259" key="2">
    <source>
        <dbReference type="Pfam" id="PF04264"/>
    </source>
</evidence>
<evidence type="ECO:0000313" key="4">
    <source>
        <dbReference type="Proteomes" id="UP000308528"/>
    </source>
</evidence>
<organism evidence="3 4">
    <name type="scientific">Neolewinella litorea</name>
    <dbReference type="NCBI Taxonomy" id="2562452"/>
    <lineage>
        <taxon>Bacteria</taxon>
        <taxon>Pseudomonadati</taxon>
        <taxon>Bacteroidota</taxon>
        <taxon>Saprospiria</taxon>
        <taxon>Saprospirales</taxon>
        <taxon>Lewinellaceae</taxon>
        <taxon>Neolewinella</taxon>
    </lineage>
</organism>
<feature type="domain" description="Lipid/polyisoprenoid-binding YceI-like" evidence="2">
    <location>
        <begin position="54"/>
        <end position="194"/>
    </location>
</feature>
<accession>A0A4S4N8D9</accession>
<name>A0A4S4N8D9_9BACT</name>
<gene>
    <name evidence="3" type="ORF">E4021_16245</name>
</gene>
<keyword evidence="4" id="KW-1185">Reference proteome</keyword>
<dbReference type="AlphaFoldDB" id="A0A4S4N8D9"/>
<dbReference type="OrthoDB" id="9794147at2"/>
<dbReference type="Pfam" id="PF04264">
    <property type="entry name" value="YceI"/>
    <property type="match status" value="1"/>
</dbReference>
<keyword evidence="1" id="KW-0732">Signal</keyword>
<dbReference type="InterPro" id="IPR036761">
    <property type="entry name" value="TTHA0802/YceI-like_sf"/>
</dbReference>
<dbReference type="Gene3D" id="2.40.128.110">
    <property type="entry name" value="Lipid/polyisoprenoid-binding, YceI-like"/>
    <property type="match status" value="1"/>
</dbReference>
<comment type="caution">
    <text evidence="3">The sequence shown here is derived from an EMBL/GenBank/DDBJ whole genome shotgun (WGS) entry which is preliminary data.</text>
</comment>
<dbReference type="Proteomes" id="UP000308528">
    <property type="component" value="Unassembled WGS sequence"/>
</dbReference>
<proteinExistence type="predicted"/>
<dbReference type="SUPFAM" id="SSF101874">
    <property type="entry name" value="YceI-like"/>
    <property type="match status" value="1"/>
</dbReference>
<protein>
    <submittedName>
        <fullName evidence="3">YceI family protein</fullName>
    </submittedName>
</protein>
<dbReference type="EMBL" id="SRSF01000012">
    <property type="protein sequence ID" value="THH35474.1"/>
    <property type="molecule type" value="Genomic_DNA"/>
</dbReference>
<dbReference type="InterPro" id="IPR007372">
    <property type="entry name" value="Lipid/polyisoprenoid-bd_YceI"/>
</dbReference>
<evidence type="ECO:0000256" key="1">
    <source>
        <dbReference type="SAM" id="SignalP"/>
    </source>
</evidence>